<organism evidence="3 4">
    <name type="scientific">Mesosutterella faecium</name>
    <dbReference type="NCBI Taxonomy" id="2925194"/>
    <lineage>
        <taxon>Bacteria</taxon>
        <taxon>Pseudomonadati</taxon>
        <taxon>Pseudomonadota</taxon>
        <taxon>Betaproteobacteria</taxon>
        <taxon>Burkholderiales</taxon>
        <taxon>Sutterellaceae</taxon>
        <taxon>Mesosutterella</taxon>
    </lineage>
</organism>
<dbReference type="InterPro" id="IPR011335">
    <property type="entry name" value="Restrct_endonuc-II-like"/>
</dbReference>
<comment type="caution">
    <text evidence="3">The sequence shown here is derived from an EMBL/GenBank/DDBJ whole genome shotgun (WGS) entry which is preliminary data.</text>
</comment>
<dbReference type="EMBL" id="JAKZJU020000001">
    <property type="protein sequence ID" value="MDL2059978.1"/>
    <property type="molecule type" value="Genomic_DNA"/>
</dbReference>
<protein>
    <submittedName>
        <fullName evidence="3">ATP-binding protein</fullName>
    </submittedName>
</protein>
<dbReference type="Proteomes" id="UP001165481">
    <property type="component" value="Unassembled WGS sequence"/>
</dbReference>
<dbReference type="InterPro" id="IPR011579">
    <property type="entry name" value="ATPase_dom"/>
</dbReference>
<evidence type="ECO:0000313" key="3">
    <source>
        <dbReference type="EMBL" id="MDL2059978.1"/>
    </source>
</evidence>
<sequence>MSDPAFFGRTGELESLQDAYESRSAEMAIIYGRRRIGKTALIQKFCEGKPVFFYTAKSWKDSYQLEQFSRAVGIFCGNPQLVFLNWAAALKAAATRPEKDRKVLVIDEFQYIAKERPSILSELQVLWDEVLSHENILLILCGSAVSFIAKEVLGEKNPLYGRARTLMKVRPLPFQTVAEFVPAYTAEDIFRGYAALGGIPYFWQAVDPRKSMTENLAVNLLRSNGFLNDEAQSVLRQEFRDPGTYNAILRSIAFGATTRGEISQKSLVDPRILTKYLSVLEDMDFVVKEFPVFSGHGDLGNTSRGIYRISDPYLKFWFRFLSTPPALIMTRQEALAEWDASVEPFFAEFASDTFEEVCRQYLNRKRLEGRLPFRPAALGRWWKGGTEIDIVGADHERRQCLAGECKYRSQKTGVKVLRTLQAKCSQLPVEEDARFDYWIFSRAGFEDALQEAAAKDPSVHLVGMAELLR</sequence>
<dbReference type="GO" id="GO:0005524">
    <property type="term" value="F:ATP binding"/>
    <property type="evidence" value="ECO:0007669"/>
    <property type="project" value="UniProtKB-KW"/>
</dbReference>
<dbReference type="RefSeq" id="WP_243376430.1">
    <property type="nucleotide sequence ID" value="NZ_JAKZJU020000001.1"/>
</dbReference>
<dbReference type="Pfam" id="PF01637">
    <property type="entry name" value="ATPase_2"/>
    <property type="match status" value="1"/>
</dbReference>
<proteinExistence type="predicted"/>
<dbReference type="SUPFAM" id="SSF52540">
    <property type="entry name" value="P-loop containing nucleoside triphosphate hydrolases"/>
    <property type="match status" value="1"/>
</dbReference>
<keyword evidence="3" id="KW-0547">Nucleotide-binding</keyword>
<dbReference type="PANTHER" id="PTHR34704">
    <property type="entry name" value="ATPASE"/>
    <property type="match status" value="1"/>
</dbReference>
<feature type="domain" description="ATPase" evidence="1">
    <location>
        <begin position="6"/>
        <end position="201"/>
    </location>
</feature>
<keyword evidence="4" id="KW-1185">Reference proteome</keyword>
<name>A0ABT7INL8_9BURK</name>
<feature type="domain" description="DUF234" evidence="2">
    <location>
        <begin position="317"/>
        <end position="409"/>
    </location>
</feature>
<evidence type="ECO:0000259" key="1">
    <source>
        <dbReference type="Pfam" id="PF01637"/>
    </source>
</evidence>
<accession>A0ABT7INL8</accession>
<dbReference type="Pfam" id="PF03008">
    <property type="entry name" value="DUF234"/>
    <property type="match status" value="1"/>
</dbReference>
<dbReference type="InterPro" id="IPR027417">
    <property type="entry name" value="P-loop_NTPase"/>
</dbReference>
<evidence type="ECO:0000313" key="4">
    <source>
        <dbReference type="Proteomes" id="UP001165481"/>
    </source>
</evidence>
<reference evidence="3" key="1">
    <citation type="submission" date="2023-03" db="EMBL/GenBank/DDBJ databases">
        <title>Mesosutterella sp. nov. isolated from porcine feces.</title>
        <authorList>
            <person name="Yu S."/>
        </authorList>
    </citation>
    <scope>NUCLEOTIDE SEQUENCE</scope>
    <source>
        <strain evidence="3">AGMB02718</strain>
    </source>
</reference>
<dbReference type="PANTHER" id="PTHR34704:SF1">
    <property type="entry name" value="ATPASE"/>
    <property type="match status" value="1"/>
</dbReference>
<keyword evidence="3" id="KW-0067">ATP-binding</keyword>
<dbReference type="Gene3D" id="3.40.50.300">
    <property type="entry name" value="P-loop containing nucleotide triphosphate hydrolases"/>
    <property type="match status" value="1"/>
</dbReference>
<evidence type="ECO:0000259" key="2">
    <source>
        <dbReference type="Pfam" id="PF03008"/>
    </source>
</evidence>
<gene>
    <name evidence="3" type="ORF">MUN46_008545</name>
</gene>
<dbReference type="SUPFAM" id="SSF52980">
    <property type="entry name" value="Restriction endonuclease-like"/>
    <property type="match status" value="1"/>
</dbReference>
<dbReference type="InterPro" id="IPR004256">
    <property type="entry name" value="DUF234"/>
</dbReference>